<sequence length="450" mass="48520">MPPNTKTKARAKCGRPTHFLCFPLATDDSVPQLADSLAYFRSVTTPLEHASLGTRGQEGTSTSTSAPDLHGSHPSSTTTSTSPITYQGIRDETLRLLPSAAHRPPGTFHLTLGTMDLSEREDMDLAIRLLEQIDYVDLLRAAEAGELKGAIGAQSIGGPEHGHGEVEADSRISQGESKPMTVEGPLTSPPQSLTRKITPPPPTRADARPKGPPASDLSGLHSRVPPPSSPTRHSPTPLRITLSGLGTFPQPSSSRVFYAHPHDATSRLLAFGDAIRRIFQEAGLITETRALVLHATVANMIYVKDRPRSFEGQGRGRGRQAGTVDARDILRYFNEGPAVRSQHSRQTAQAPVSSSSNSGSKSNSISTAEPSDSAATTDISSKPGSHRLSASHQTISSIGSKSTPETDKQFIWARDIEIDRIRICKMGADRCDIEGWEMEYKHIAENVFFS</sequence>
<evidence type="ECO:0000259" key="2">
    <source>
        <dbReference type="Pfam" id="PF10469"/>
    </source>
</evidence>
<accession>W9XBR8</accession>
<dbReference type="PANTHER" id="PTHR13360:SF1">
    <property type="entry name" value="ACTIVATING SIGNAL COINTEGRATOR 1 COMPLEX SUBUNIT 1"/>
    <property type="match status" value="1"/>
</dbReference>
<evidence type="ECO:0000256" key="1">
    <source>
        <dbReference type="SAM" id="MobiDB-lite"/>
    </source>
</evidence>
<dbReference type="SUPFAM" id="SSF55144">
    <property type="entry name" value="LigT-like"/>
    <property type="match status" value="1"/>
</dbReference>
<dbReference type="GeneID" id="19173157"/>
<organism evidence="3 4">
    <name type="scientific">Capronia epimyces CBS 606.96</name>
    <dbReference type="NCBI Taxonomy" id="1182542"/>
    <lineage>
        <taxon>Eukaryota</taxon>
        <taxon>Fungi</taxon>
        <taxon>Dikarya</taxon>
        <taxon>Ascomycota</taxon>
        <taxon>Pezizomycotina</taxon>
        <taxon>Eurotiomycetes</taxon>
        <taxon>Chaetothyriomycetidae</taxon>
        <taxon>Chaetothyriales</taxon>
        <taxon>Herpotrichiellaceae</taxon>
        <taxon>Capronia</taxon>
    </lineage>
</organism>
<feature type="domain" description="A-kinase anchor protein 7-like phosphoesterase" evidence="2">
    <location>
        <begin position="234"/>
        <end position="335"/>
    </location>
</feature>
<keyword evidence="4" id="KW-1185">Reference proteome</keyword>
<dbReference type="Proteomes" id="UP000019478">
    <property type="component" value="Unassembled WGS sequence"/>
</dbReference>
<dbReference type="InterPro" id="IPR009210">
    <property type="entry name" value="ASCC1"/>
</dbReference>
<evidence type="ECO:0000313" key="4">
    <source>
        <dbReference type="Proteomes" id="UP000019478"/>
    </source>
</evidence>
<dbReference type="InterPro" id="IPR019510">
    <property type="entry name" value="AKAP7-like_phosphoesterase"/>
</dbReference>
<dbReference type="eggNOG" id="KOG2814">
    <property type="taxonomic scope" value="Eukaryota"/>
</dbReference>
<feature type="compositionally biased region" description="Polar residues" evidence="1">
    <location>
        <begin position="57"/>
        <end position="66"/>
    </location>
</feature>
<dbReference type="OrthoDB" id="277832at2759"/>
<gene>
    <name evidence="3" type="ORF">A1O3_09071</name>
</gene>
<feature type="compositionally biased region" description="Basic and acidic residues" evidence="1">
    <location>
        <begin position="160"/>
        <end position="170"/>
    </location>
</feature>
<dbReference type="GO" id="GO:0005634">
    <property type="term" value="C:nucleus"/>
    <property type="evidence" value="ECO:0007669"/>
    <property type="project" value="TreeGrafter"/>
</dbReference>
<proteinExistence type="predicted"/>
<feature type="region of interest" description="Disordered" evidence="1">
    <location>
        <begin position="50"/>
        <end position="85"/>
    </location>
</feature>
<dbReference type="HOGENOM" id="CLU_038379_1_0_1"/>
<dbReference type="Pfam" id="PF10469">
    <property type="entry name" value="AKAP7_NLS"/>
    <property type="match status" value="1"/>
</dbReference>
<feature type="region of interest" description="Disordered" evidence="1">
    <location>
        <begin position="336"/>
        <end position="406"/>
    </location>
</feature>
<dbReference type="STRING" id="1182542.W9XBR8"/>
<dbReference type="GO" id="GO:0006355">
    <property type="term" value="P:regulation of DNA-templated transcription"/>
    <property type="evidence" value="ECO:0007669"/>
    <property type="project" value="TreeGrafter"/>
</dbReference>
<dbReference type="RefSeq" id="XP_007737357.1">
    <property type="nucleotide sequence ID" value="XM_007739167.1"/>
</dbReference>
<dbReference type="PANTHER" id="PTHR13360">
    <property type="entry name" value="ACTIVATING SIGNAL COINTEGRATOR 1 COMPLEX SUBUNIT 1"/>
    <property type="match status" value="1"/>
</dbReference>
<protein>
    <recommendedName>
        <fullName evidence="2">A-kinase anchor protein 7-like phosphoesterase domain-containing protein</fullName>
    </recommendedName>
</protein>
<evidence type="ECO:0000313" key="3">
    <source>
        <dbReference type="EMBL" id="EXJ77912.1"/>
    </source>
</evidence>
<feature type="compositionally biased region" description="Polar residues" evidence="1">
    <location>
        <begin position="367"/>
        <end position="403"/>
    </location>
</feature>
<dbReference type="EMBL" id="AMGY01000009">
    <property type="protein sequence ID" value="EXJ77912.1"/>
    <property type="molecule type" value="Genomic_DNA"/>
</dbReference>
<comment type="caution">
    <text evidence="3">The sequence shown here is derived from an EMBL/GenBank/DDBJ whole genome shotgun (WGS) entry which is preliminary data.</text>
</comment>
<dbReference type="Gene3D" id="3.90.1140.10">
    <property type="entry name" value="Cyclic phosphodiesterase"/>
    <property type="match status" value="2"/>
</dbReference>
<feature type="region of interest" description="Disordered" evidence="1">
    <location>
        <begin position="153"/>
        <end position="237"/>
    </location>
</feature>
<dbReference type="GO" id="GO:0006307">
    <property type="term" value="P:DNA alkylation repair"/>
    <property type="evidence" value="ECO:0007669"/>
    <property type="project" value="InterPro"/>
</dbReference>
<feature type="compositionally biased region" description="Low complexity" evidence="1">
    <location>
        <begin position="353"/>
        <end position="366"/>
    </location>
</feature>
<reference evidence="3 4" key="1">
    <citation type="submission" date="2013-03" db="EMBL/GenBank/DDBJ databases">
        <title>The Genome Sequence of Capronia epimyces CBS 606.96.</title>
        <authorList>
            <consortium name="The Broad Institute Genomics Platform"/>
            <person name="Cuomo C."/>
            <person name="de Hoog S."/>
            <person name="Gorbushina A."/>
            <person name="Walker B."/>
            <person name="Young S.K."/>
            <person name="Zeng Q."/>
            <person name="Gargeya S."/>
            <person name="Fitzgerald M."/>
            <person name="Haas B."/>
            <person name="Abouelleil A."/>
            <person name="Allen A.W."/>
            <person name="Alvarado L."/>
            <person name="Arachchi H.M."/>
            <person name="Berlin A.M."/>
            <person name="Chapman S.B."/>
            <person name="Gainer-Dewar J."/>
            <person name="Goldberg J."/>
            <person name="Griggs A."/>
            <person name="Gujja S."/>
            <person name="Hansen M."/>
            <person name="Howarth C."/>
            <person name="Imamovic A."/>
            <person name="Ireland A."/>
            <person name="Larimer J."/>
            <person name="McCowan C."/>
            <person name="Murphy C."/>
            <person name="Pearson M."/>
            <person name="Poon T.W."/>
            <person name="Priest M."/>
            <person name="Roberts A."/>
            <person name="Saif S."/>
            <person name="Shea T."/>
            <person name="Sisk P."/>
            <person name="Sykes S."/>
            <person name="Wortman J."/>
            <person name="Nusbaum C."/>
            <person name="Birren B."/>
        </authorList>
    </citation>
    <scope>NUCLEOTIDE SEQUENCE [LARGE SCALE GENOMIC DNA]</scope>
    <source>
        <strain evidence="3 4">CBS 606.96</strain>
    </source>
</reference>
<dbReference type="AlphaFoldDB" id="W9XBR8"/>
<dbReference type="InterPro" id="IPR009097">
    <property type="entry name" value="Cyclic_Pdiesterase"/>
</dbReference>
<name>W9XBR8_9EURO</name>